<proteinExistence type="predicted"/>
<keyword evidence="1" id="KW-0812">Transmembrane</keyword>
<name>A0A2P2QTM1_RHIMU</name>
<dbReference type="EMBL" id="GGEC01089842">
    <property type="protein sequence ID" value="MBX70326.1"/>
    <property type="molecule type" value="Transcribed_RNA"/>
</dbReference>
<accession>A0A2P2QTM1</accession>
<dbReference type="AlphaFoldDB" id="A0A2P2QTM1"/>
<evidence type="ECO:0000313" key="2">
    <source>
        <dbReference type="EMBL" id="MBX70326.1"/>
    </source>
</evidence>
<evidence type="ECO:0000256" key="1">
    <source>
        <dbReference type="SAM" id="Phobius"/>
    </source>
</evidence>
<keyword evidence="1" id="KW-0472">Membrane</keyword>
<reference evidence="2" key="1">
    <citation type="submission" date="2018-02" db="EMBL/GenBank/DDBJ databases">
        <title>Rhizophora mucronata_Transcriptome.</title>
        <authorList>
            <person name="Meera S.P."/>
            <person name="Sreeshan A."/>
            <person name="Augustine A."/>
        </authorList>
    </citation>
    <scope>NUCLEOTIDE SEQUENCE</scope>
    <source>
        <tissue evidence="2">Leaf</tissue>
    </source>
</reference>
<protein>
    <submittedName>
        <fullName evidence="2">Uncharacterized protein</fullName>
    </submittedName>
</protein>
<sequence length="71" mass="8236">MSVCLIRVHILLIPCGCGCCICSYVSQFWTIILLLYELYVSPVWTIILMLLPFAIRFLHEICGENYSCLKY</sequence>
<keyword evidence="1" id="KW-1133">Transmembrane helix</keyword>
<feature type="transmembrane region" description="Helical" evidence="1">
    <location>
        <begin position="28"/>
        <end position="51"/>
    </location>
</feature>
<organism evidence="2">
    <name type="scientific">Rhizophora mucronata</name>
    <name type="common">Asiatic mangrove</name>
    <dbReference type="NCBI Taxonomy" id="61149"/>
    <lineage>
        <taxon>Eukaryota</taxon>
        <taxon>Viridiplantae</taxon>
        <taxon>Streptophyta</taxon>
        <taxon>Embryophyta</taxon>
        <taxon>Tracheophyta</taxon>
        <taxon>Spermatophyta</taxon>
        <taxon>Magnoliopsida</taxon>
        <taxon>eudicotyledons</taxon>
        <taxon>Gunneridae</taxon>
        <taxon>Pentapetalae</taxon>
        <taxon>rosids</taxon>
        <taxon>fabids</taxon>
        <taxon>Malpighiales</taxon>
        <taxon>Rhizophoraceae</taxon>
        <taxon>Rhizophora</taxon>
    </lineage>
</organism>